<proteinExistence type="inferred from homology"/>
<dbReference type="Pfam" id="PF13414">
    <property type="entry name" value="TPR_11"/>
    <property type="match status" value="5"/>
</dbReference>
<dbReference type="SMART" id="SM00028">
    <property type="entry name" value="TPR"/>
    <property type="match status" value="25"/>
</dbReference>
<feature type="repeat" description="TPR" evidence="10">
    <location>
        <begin position="2040"/>
        <end position="2073"/>
    </location>
</feature>
<organism evidence="14 15">
    <name type="scientific">Microseira wollei NIES-4236</name>
    <dbReference type="NCBI Taxonomy" id="2530354"/>
    <lineage>
        <taxon>Bacteria</taxon>
        <taxon>Bacillati</taxon>
        <taxon>Cyanobacteriota</taxon>
        <taxon>Cyanophyceae</taxon>
        <taxon>Oscillatoriophycideae</taxon>
        <taxon>Aerosakkonematales</taxon>
        <taxon>Aerosakkonemataceae</taxon>
        <taxon>Microseira</taxon>
    </lineage>
</organism>
<evidence type="ECO:0000313" key="15">
    <source>
        <dbReference type="Proteomes" id="UP001050975"/>
    </source>
</evidence>
<dbReference type="PROSITE" id="PS50005">
    <property type="entry name" value="TPR"/>
    <property type="match status" value="22"/>
</dbReference>
<feature type="repeat" description="TPR" evidence="10">
    <location>
        <begin position="145"/>
        <end position="178"/>
    </location>
</feature>
<feature type="repeat" description="TPR" evidence="10">
    <location>
        <begin position="1402"/>
        <end position="1435"/>
    </location>
</feature>
<keyword evidence="7" id="KW-0677">Repeat</keyword>
<dbReference type="Pfam" id="PF13181">
    <property type="entry name" value="TPR_8"/>
    <property type="match status" value="1"/>
</dbReference>
<dbReference type="Pfam" id="PF13432">
    <property type="entry name" value="TPR_16"/>
    <property type="match status" value="2"/>
</dbReference>
<feature type="repeat" description="TPR" evidence="10">
    <location>
        <begin position="1504"/>
        <end position="1537"/>
    </location>
</feature>
<feature type="repeat" description="TPR" evidence="10">
    <location>
        <begin position="2503"/>
        <end position="2536"/>
    </location>
</feature>
<evidence type="ECO:0000256" key="7">
    <source>
        <dbReference type="ARBA" id="ARBA00022737"/>
    </source>
</evidence>
<protein>
    <recommendedName>
        <fullName evidence="4">Probable UDP-N-acetylglucosamine--peptide N-acetylglucosaminyltransferase SPINDLY</fullName>
        <ecNumber evidence="3">2.4.1.255</ecNumber>
    </recommendedName>
</protein>
<dbReference type="InterPro" id="IPR011990">
    <property type="entry name" value="TPR-like_helical_dom_sf"/>
</dbReference>
<keyword evidence="8 10" id="KW-0802">TPR repeat</keyword>
<reference evidence="14" key="1">
    <citation type="submission" date="2019-10" db="EMBL/GenBank/DDBJ databases">
        <title>Draft genome sequece of Microseira wollei NIES-4236.</title>
        <authorList>
            <person name="Yamaguchi H."/>
            <person name="Suzuki S."/>
            <person name="Kawachi M."/>
        </authorList>
    </citation>
    <scope>NUCLEOTIDE SEQUENCE</scope>
    <source>
        <strain evidence="14">NIES-4236</strain>
    </source>
</reference>
<evidence type="ECO:0000256" key="10">
    <source>
        <dbReference type="PROSITE-ProRule" id="PRU00339"/>
    </source>
</evidence>
<accession>A0AAV3XHB1</accession>
<dbReference type="InterPro" id="IPR051939">
    <property type="entry name" value="Glycosyltr_41/O-GlcNAc_trsf"/>
</dbReference>
<name>A0AAV3XHB1_9CYAN</name>
<dbReference type="SUPFAM" id="SSF53756">
    <property type="entry name" value="UDP-Glycosyltransferase/glycogen phosphorylase"/>
    <property type="match status" value="3"/>
</dbReference>
<feature type="domain" description="O-GlcNAc transferase C-terminal" evidence="12">
    <location>
        <begin position="1194"/>
        <end position="1307"/>
    </location>
</feature>
<evidence type="ECO:0000256" key="5">
    <source>
        <dbReference type="ARBA" id="ARBA00022676"/>
    </source>
</evidence>
<evidence type="ECO:0000259" key="12">
    <source>
        <dbReference type="Pfam" id="PF13844"/>
    </source>
</evidence>
<feature type="repeat" description="TPR" evidence="10">
    <location>
        <begin position="77"/>
        <end position="110"/>
    </location>
</feature>
<feature type="region of interest" description="Disordered" evidence="11">
    <location>
        <begin position="586"/>
        <end position="619"/>
    </location>
</feature>
<dbReference type="InterPro" id="IPR043729">
    <property type="entry name" value="DUF5672"/>
</dbReference>
<dbReference type="Pfam" id="PF13431">
    <property type="entry name" value="TPR_17"/>
    <property type="match status" value="1"/>
</dbReference>
<feature type="repeat" description="TPR" evidence="10">
    <location>
        <begin position="1572"/>
        <end position="1605"/>
    </location>
</feature>
<dbReference type="Gene3D" id="3.40.50.11380">
    <property type="match status" value="2"/>
</dbReference>
<evidence type="ECO:0000313" key="14">
    <source>
        <dbReference type="EMBL" id="GET41993.1"/>
    </source>
</evidence>
<dbReference type="Pfam" id="PF13844">
    <property type="entry name" value="Glyco_transf_41"/>
    <property type="match status" value="4"/>
</dbReference>
<feature type="repeat" description="TPR" evidence="10">
    <location>
        <begin position="624"/>
        <end position="657"/>
    </location>
</feature>
<evidence type="ECO:0000256" key="8">
    <source>
        <dbReference type="ARBA" id="ARBA00022803"/>
    </source>
</evidence>
<feature type="domain" description="DUF5672" evidence="13">
    <location>
        <begin position="2262"/>
        <end position="2415"/>
    </location>
</feature>
<evidence type="ECO:0000256" key="4">
    <source>
        <dbReference type="ARBA" id="ARBA00019143"/>
    </source>
</evidence>
<evidence type="ECO:0000256" key="6">
    <source>
        <dbReference type="ARBA" id="ARBA00022679"/>
    </source>
</evidence>
<feature type="repeat" description="TPR" evidence="10">
    <location>
        <begin position="760"/>
        <end position="793"/>
    </location>
</feature>
<gene>
    <name evidence="14" type="ORF">MiSe_68070</name>
</gene>
<dbReference type="PANTHER" id="PTHR44835:SF1">
    <property type="entry name" value="PROTEIN O-GLCNAC TRANSFERASE"/>
    <property type="match status" value="1"/>
</dbReference>
<dbReference type="Proteomes" id="UP001050975">
    <property type="component" value="Unassembled WGS sequence"/>
</dbReference>
<feature type="repeat" description="TPR" evidence="10">
    <location>
        <begin position="726"/>
        <end position="759"/>
    </location>
</feature>
<feature type="repeat" description="TPR" evidence="10">
    <location>
        <begin position="794"/>
        <end position="827"/>
    </location>
</feature>
<dbReference type="PANTHER" id="PTHR44835">
    <property type="entry name" value="UDP-N-ACETYLGLUCOSAMINE--PEPTIDE N-ACETYLGLUCOSAMINYLTRANSFERASE SPINDLY-RELATED"/>
    <property type="match status" value="1"/>
</dbReference>
<dbReference type="Pfam" id="PF18922">
    <property type="entry name" value="DUF5672"/>
    <property type="match status" value="1"/>
</dbReference>
<comment type="pathway">
    <text evidence="1">Protein modification; protein glycosylation.</text>
</comment>
<dbReference type="Pfam" id="PF13424">
    <property type="entry name" value="TPR_12"/>
    <property type="match status" value="1"/>
</dbReference>
<feature type="repeat" description="TPR" evidence="10">
    <location>
        <begin position="1436"/>
        <end position="1469"/>
    </location>
</feature>
<dbReference type="EMBL" id="BLAY01000143">
    <property type="protein sequence ID" value="GET41993.1"/>
    <property type="molecule type" value="Genomic_DNA"/>
</dbReference>
<feature type="repeat" description="TPR" evidence="10">
    <location>
        <begin position="658"/>
        <end position="691"/>
    </location>
</feature>
<keyword evidence="6 14" id="KW-0808">Transferase</keyword>
<dbReference type="Pfam" id="PF00515">
    <property type="entry name" value="TPR_1"/>
    <property type="match status" value="5"/>
</dbReference>
<feature type="repeat" description="TPR" evidence="10">
    <location>
        <begin position="111"/>
        <end position="144"/>
    </location>
</feature>
<comment type="caution">
    <text evidence="14">The sequence shown here is derived from an EMBL/GenBank/DDBJ whole genome shotgun (WGS) entry which is preliminary data.</text>
</comment>
<keyword evidence="9" id="KW-0939">Gibberellin signaling pathway</keyword>
<dbReference type="SMART" id="SM00671">
    <property type="entry name" value="SEL1"/>
    <property type="match status" value="13"/>
</dbReference>
<evidence type="ECO:0000256" key="2">
    <source>
        <dbReference type="ARBA" id="ARBA00005386"/>
    </source>
</evidence>
<feature type="repeat" description="TPR" evidence="10">
    <location>
        <begin position="692"/>
        <end position="725"/>
    </location>
</feature>
<dbReference type="InterPro" id="IPR006597">
    <property type="entry name" value="Sel1-like"/>
</dbReference>
<dbReference type="EC" id="2.4.1.255" evidence="3"/>
<evidence type="ECO:0000256" key="11">
    <source>
        <dbReference type="SAM" id="MobiDB-lite"/>
    </source>
</evidence>
<feature type="repeat" description="TPR" evidence="10">
    <location>
        <begin position="1538"/>
        <end position="1571"/>
    </location>
</feature>
<feature type="repeat" description="TPR" evidence="10">
    <location>
        <begin position="2074"/>
        <end position="2107"/>
    </location>
</feature>
<dbReference type="Gene3D" id="3.40.50.2000">
    <property type="entry name" value="Glycogen Phosphorylase B"/>
    <property type="match status" value="4"/>
</dbReference>
<feature type="domain" description="O-GlcNAc transferase C-terminal" evidence="12">
    <location>
        <begin position="964"/>
        <end position="1113"/>
    </location>
</feature>
<dbReference type="InterPro" id="IPR019734">
    <property type="entry name" value="TPR_rpt"/>
</dbReference>
<feature type="repeat" description="TPR" evidence="10">
    <location>
        <begin position="2469"/>
        <end position="2502"/>
    </location>
</feature>
<dbReference type="GO" id="GO:0097363">
    <property type="term" value="F:protein O-acetylglucosaminyltransferase activity"/>
    <property type="evidence" value="ECO:0007669"/>
    <property type="project" value="UniProtKB-EC"/>
</dbReference>
<comment type="similarity">
    <text evidence="2">Belongs to the glycosyltransferase 41 family. O-GlcNAc transferase subfamily.</text>
</comment>
<feature type="repeat" description="TPR" evidence="10">
    <location>
        <begin position="828"/>
        <end position="861"/>
    </location>
</feature>
<evidence type="ECO:0000256" key="9">
    <source>
        <dbReference type="ARBA" id="ARBA00022941"/>
    </source>
</evidence>
<keyword evidence="15" id="KW-1185">Reference proteome</keyword>
<feature type="repeat" description="TPR" evidence="10">
    <location>
        <begin position="2108"/>
        <end position="2141"/>
    </location>
</feature>
<evidence type="ECO:0000256" key="1">
    <source>
        <dbReference type="ARBA" id="ARBA00004922"/>
    </source>
</evidence>
<dbReference type="PROSITE" id="PS50293">
    <property type="entry name" value="TPR_REGION"/>
    <property type="match status" value="14"/>
</dbReference>
<feature type="repeat" description="TPR" evidence="10">
    <location>
        <begin position="43"/>
        <end position="76"/>
    </location>
</feature>
<dbReference type="GO" id="GO:0009740">
    <property type="term" value="P:gibberellic acid mediated signaling pathway"/>
    <property type="evidence" value="ECO:0007669"/>
    <property type="project" value="UniProtKB-KW"/>
</dbReference>
<evidence type="ECO:0000256" key="3">
    <source>
        <dbReference type="ARBA" id="ARBA00011970"/>
    </source>
</evidence>
<feature type="domain" description="O-GlcNAc transferase C-terminal" evidence="12">
    <location>
        <begin position="1825"/>
        <end position="2001"/>
    </location>
</feature>
<evidence type="ECO:0000259" key="13">
    <source>
        <dbReference type="Pfam" id="PF18922"/>
    </source>
</evidence>
<keyword evidence="5" id="KW-0328">Glycosyltransferase</keyword>
<sequence length="2861" mass="326136">MSTTDPDQIQNQFQLGIEHYQKGEVQAASVCFQAVLQEEPHHVHAHYNLGIIYQNQGNWIKALQHYQQAIQVKPDYTAAYNNLGNLYLEQEQFQAAIDCFLKAIQFEADYAPAYNNLGNVYKEQGQFQAAIDCFLKAIQLQPEYTSAYSNLGNVYKEQGQLEAAIDCFDKAIKLQPDYADAHYNRGHALLLLGELQSGFLEYEWRFETQIISRFKPKTTMWDGSEIEGKSIVLWNEQGLGDEIQFVRYAQQLQKQGGLVTLCTHPALVSLFRECLAGEVEVIEKNNCDIYAYDCQASMMSLPGIFQTNLDTIPNSVPYIFTPDSLRSDCVIPSSSGYRIGIVWAGQIKNPDYLKKSCSPDWFIDLLDVGDVTLYSLQVGVDAVKIQPWLDQEDAQTRRKGDALRDLSQDQSIWFEPPEFIRREEENSTLLESPGFRDGMSPRHRVTASPRPLQDRRVWDLSHLIRDFVDTVCLIEQLDLVITIDTAVAHLAGAMGKPVWVLLPFIPDWRWQLHCQVSPWYPTMRLFRQPSLGDWGSVFQQVKEKLAEVLKGQSPIFAVEAVKAFSGTIQTKGKAFKQIDTNKIAMSKAEGKKSKKKSNSHSRNSAGQRERGDAIAPPQINPTKIQQQIRLGIQYHQSGQLQAAEACYQQVLQWQPNDADAWHLLGVIAYQQQEYLTAIELIQRAIKQKSGNAGFYNHLGLAFQGQGNLAAAVQSYQRALQLNPNASEVHLNLGNVWQEQGHLAAAIDSYQQAINLNPNLPEAHNNLGNVLKAQRKLEAAIASYQRALELKPDYTNAHYNLGLALQDKGELEAAIASYQRALEFKPDSAHVHYNLGLALQDQGKLEAAIESYQRALQFKPDYAHAKFGICMSQLPIIYTNFDEINLRRERYQQHLESLARFYQTASQKERENAADAVGSLQPYFLAYQGLNDRDLQQIYGQMICQLMSSRYPQWSQSLPLPALATPTHEKVRVGFVSGCFYRHSVWKIPLKGWVENLDRNRFELFGYHTGWKQDEETARAAQFFDKFIQENLSVDKWCERIAQDKLHVLIFPELGMEPITLKLGCLRLAPIQATSWGHPETSGMPTIDYHLSSDLMEPENGQEHYSEKLVRLPNLAIHYTPLEMPLKAIGKADIGLKNDDIMFWCCQTLQKYLPQHDDVFPRIAQEVTRAKFVFIEYRKGKYVTEVFRQRLSGAFEEFGLDYQDYCIFLPYLDGSTYAGVSAIAEVFLDSIGWSGNNTTMESTAYNIPIVTLPGDLMRGRHTLAILKMMGIEQTIATSKDEYVKIAVRLGQDSQYRQFISRKIAENKHKLYGDLKPIRALEDFLLNVVQKDVKPVAEIVANGQDAHPTRDIQLAANGQDAHPTRDIQLAANGQDAHPTRDIQLAADGQDAHPTRDIQLSAHLIEQQLDLGIAHHQAGKLTEAQACYQQVLQWQPKRADAWHLLGVIAYQQEEYLTAIEQINRAIELNSNAANFYNSLGSVYQKLRQFERALDCYQKVIQLEPNFFKAYNNIGLVYQESGKLPEAIASYQQAIQLQPNYAEAYLNLSITYDKQTQLTQAIACCQKAIQLQPNYADAYCQLGRIFSKQVKPREAVQSYQRALQIEPNYAVAHHDLMFSLLYYSCDYEPSEIYAEHRKWAERHAKLLAENIAPYDNNLTPERRLRIGYVSGDFKTHSVAYFFEPLLANRNERDFEVICYANNSTIDATTQRLRQLADGWREIYTLNDAQVAERIRQDKIDILVDLSGHTMDNRLLVFARKPAPVQVTYLGYPSTTGLDTIDYRLTDTWADPQGETEHLHTEQLVRLPHGFLCYLPASNCPDISPPPVLKSNQITFGCFNNLAKVNPELIGCWAKILQSVPNSRLIIKSKPLVDSDNCAYVHGLFQQYGIERDRVQLIGWLANQTQHLDLYNQVDIALDTFPYHGTTTTCEAMWMGVPVITQAGQTHVSRVGVSLLSSVGLETLIAASSEEYIQKAVDLANNQEQLPELRAKLRHRMQAAPLTNASLIARSLEDAYRAMWRRFCDRSLVETVNPEGSEQTISDQIQQQIELGIKYHQSGQLPAAEVCYQQVLQWQPNHADAWHLLGVIASQQGQYQTAIERINRAIELQPEAATFYSNLGNAYQEQGQFQPAIKCYQKALRLQPEFAQAKLNLRIAYKQAQLPKVLDCCVDYRTQHFEWHCQYIYEKYLKDWPPRSLPKESQYMAVIVENRAHPLLAFAIKNTLLLTPDEVGLQIFCSASNVDFVQEIVKDIENVRIVILPEVSNLENMGYSRLLKTQSFWEKIPAEKLLIFQTDTILTEPLDPRFFEYPYLGAPWLQEDIQEQFYFFHFDGDRRFPVQRDSYEITRNVSFPVKERCPVGFGNGGLSIRNRQVMLDICRRYPERSDCPEDLYFSYHVYKDLETNSGLLEVARNFVTETWFSPDSVGLHAAWKYLSSEKPAYFFEKHHKNILAYFYSNPNPIDLGIADKKQGKLPEALLNSGIAHQLKGEFELAIASYQKAIQFQPDCAVAHYNLGRVYKDRGQLTKAIQCFEQAIQLNSNYVDAHLSRGLALLLLGDFQQGLLEYEWRFKTQQFNNFKQLKVPMWDGAPLEGKSIVLGNEQGLGDAIQFVRYAPKLREQGARVILSTDPALVSLFRECLKGQFEVVESSQCNVYNYDFHVSLMSLPRIFKTSLDTIPNCTPYIFPPHPLRGCILPLSHSYRIGIVWATGKLNAQLYRQKTCTPELFIDLLNLGDISLYSLQVGEDASQIQPWLNYQRVCDLSPLLKDFVDTACAIEQLDLVITVDTAVAHLAGAMGKPVWVLLPFVPDWRWLLERQDTPWYPTMRLFRQTSPGDWASVFQQVKKRLTEVLKDASPLFPIEAKTPIN</sequence>
<feature type="repeat" description="TPR" evidence="10">
    <location>
        <begin position="1470"/>
        <end position="1503"/>
    </location>
</feature>
<dbReference type="SUPFAM" id="SSF48452">
    <property type="entry name" value="TPR-like"/>
    <property type="match status" value="6"/>
</dbReference>
<dbReference type="Gene3D" id="1.25.40.10">
    <property type="entry name" value="Tetratricopeptide repeat domain"/>
    <property type="match status" value="14"/>
</dbReference>
<feature type="domain" description="O-GlcNAc transferase C-terminal" evidence="12">
    <location>
        <begin position="1615"/>
        <end position="1807"/>
    </location>
</feature>
<dbReference type="InterPro" id="IPR029489">
    <property type="entry name" value="OGT/SEC/SPY_C"/>
</dbReference>